<dbReference type="Proteomes" id="UP000254230">
    <property type="component" value="Unassembled WGS sequence"/>
</dbReference>
<dbReference type="OrthoDB" id="5651332at2"/>
<evidence type="ECO:0000313" key="2">
    <source>
        <dbReference type="EMBL" id="STY17901.1"/>
    </source>
</evidence>
<dbReference type="RefSeq" id="WP_058473276.1">
    <property type="nucleotide sequence ID" value="NZ_CAAAIL010000004.1"/>
</dbReference>
<reference evidence="2 4" key="2">
    <citation type="submission" date="2018-06" db="EMBL/GenBank/DDBJ databases">
        <authorList>
            <consortium name="Pathogen Informatics"/>
            <person name="Doyle S."/>
        </authorList>
    </citation>
    <scope>NUCLEOTIDE SEQUENCE [LARGE SCALE GENOMIC DNA]</scope>
    <source>
        <strain evidence="2 4">NCTC12376</strain>
    </source>
</reference>
<dbReference type="AlphaFoldDB" id="A0A378KWC8"/>
<keyword evidence="3" id="KW-1185">Reference proteome</keyword>
<evidence type="ECO:0000313" key="1">
    <source>
        <dbReference type="EMBL" id="KTD50853.1"/>
    </source>
</evidence>
<dbReference type="EMBL" id="UGOW01000001">
    <property type="protein sequence ID" value="STY17901.1"/>
    <property type="molecule type" value="Genomic_DNA"/>
</dbReference>
<evidence type="ECO:0000313" key="3">
    <source>
        <dbReference type="Proteomes" id="UP000054639"/>
    </source>
</evidence>
<gene>
    <name evidence="1" type="ORF">Lqua_1080</name>
    <name evidence="2" type="ORF">NCTC12376_01716</name>
</gene>
<accession>A0A378KWC8</accession>
<sequence length="281" mass="32658">MRLKLFTLSEEHKNILRAQKKLVHRTLDTIAVYLVKNKAVPEEWREKIKDEAMINYYDVIPKGKRLRSPEIDLEVIMSRSNGEVETKIYKKNANQANASLIAFVKKALLERQSKLIAMKNNTIDSVKLDHINKHLQQTERFIDDCLFLKISSQLLIAEVGALHHAENIYSGITNSITKPNNIEYLKLINYIDGIKEVIKRHALIDSHGDRVAPGSRLDVAETRQKFNFLYSTIHDLYTSIAQKGLLDLINHKPAELYFEHEFYGLKQMFFAKNDVNYTWFK</sequence>
<dbReference type="EMBL" id="LNYR01000012">
    <property type="protein sequence ID" value="KTD50853.1"/>
    <property type="molecule type" value="Genomic_DNA"/>
</dbReference>
<dbReference type="Proteomes" id="UP000054639">
    <property type="component" value="Unassembled WGS sequence"/>
</dbReference>
<protein>
    <submittedName>
        <fullName evidence="2">Uncharacterized protein</fullName>
    </submittedName>
</protein>
<evidence type="ECO:0000313" key="4">
    <source>
        <dbReference type="Proteomes" id="UP000254230"/>
    </source>
</evidence>
<proteinExistence type="predicted"/>
<reference evidence="1 3" key="1">
    <citation type="submission" date="2015-11" db="EMBL/GenBank/DDBJ databases">
        <title>Genomic analysis of 38 Legionella species identifies large and diverse effector repertoires.</title>
        <authorList>
            <person name="Burstein D."/>
            <person name="Amaro F."/>
            <person name="Zusman T."/>
            <person name="Lifshitz Z."/>
            <person name="Cohen O."/>
            <person name="Gilbert J.A."/>
            <person name="Pupko T."/>
            <person name="Shuman H.A."/>
            <person name="Segal G."/>
        </authorList>
    </citation>
    <scope>NUCLEOTIDE SEQUENCE [LARGE SCALE GENOMIC DNA]</scope>
    <source>
        <strain evidence="1 3">ATCC 49507</strain>
    </source>
</reference>
<dbReference type="STRING" id="45072.Lqua_1080"/>
<organism evidence="2 4">
    <name type="scientific">Legionella quateirensis</name>
    <dbReference type="NCBI Taxonomy" id="45072"/>
    <lineage>
        <taxon>Bacteria</taxon>
        <taxon>Pseudomonadati</taxon>
        <taxon>Pseudomonadota</taxon>
        <taxon>Gammaproteobacteria</taxon>
        <taxon>Legionellales</taxon>
        <taxon>Legionellaceae</taxon>
        <taxon>Legionella</taxon>
    </lineage>
</organism>
<name>A0A378KWC8_9GAMM</name>